<protein>
    <submittedName>
        <fullName evidence="2">Uncharacterized protein</fullName>
    </submittedName>
</protein>
<proteinExistence type="predicted"/>
<keyword evidence="1" id="KW-1133">Transmembrane helix</keyword>
<evidence type="ECO:0000256" key="1">
    <source>
        <dbReference type="SAM" id="Phobius"/>
    </source>
</evidence>
<evidence type="ECO:0000313" key="2">
    <source>
        <dbReference type="EMBL" id="SBT82977.1"/>
    </source>
</evidence>
<organism evidence="2 3">
    <name type="scientific">Plasmodium ovale</name>
    <name type="common">malaria parasite P. ovale</name>
    <dbReference type="NCBI Taxonomy" id="36330"/>
    <lineage>
        <taxon>Eukaryota</taxon>
        <taxon>Sar</taxon>
        <taxon>Alveolata</taxon>
        <taxon>Apicomplexa</taxon>
        <taxon>Aconoidasida</taxon>
        <taxon>Haemosporida</taxon>
        <taxon>Plasmodiidae</taxon>
        <taxon>Plasmodium</taxon>
        <taxon>Plasmodium (Plasmodium)</taxon>
    </lineage>
</organism>
<keyword evidence="1" id="KW-0472">Membrane</keyword>
<dbReference type="VEuPathDB" id="PlasmoDB:PocGH01_00077600"/>
<dbReference type="AlphaFoldDB" id="A0A1D3JBK8"/>
<keyword evidence="3" id="KW-1185">Reference proteome</keyword>
<keyword evidence="1" id="KW-0812">Transmembrane</keyword>
<gene>
    <name evidence="2" type="primary">PocGH01_00077600</name>
    <name evidence="2" type="ORF">POCGH01_00077600</name>
</gene>
<evidence type="ECO:0000313" key="3">
    <source>
        <dbReference type="Proteomes" id="UP000242942"/>
    </source>
</evidence>
<feature type="transmembrane region" description="Helical" evidence="1">
    <location>
        <begin position="6"/>
        <end position="26"/>
    </location>
</feature>
<sequence>MKKFVLQYNYLLIYIWHFLYYIQYVLKQNEKLKKYFELFENDYTQDGSVYDCAPLPDEHLIDDSEFTPSELAGKRLDKGDSRSKGVGSIVLGSLVSASEDFRARLDQLILECVQLGSSIQYHKINYQN</sequence>
<reference evidence="2 3" key="1">
    <citation type="submission" date="2016-06" db="EMBL/GenBank/DDBJ databases">
        <authorList>
            <consortium name="Pathogen Informatics"/>
        </authorList>
    </citation>
    <scope>NUCLEOTIDE SEQUENCE [LARGE SCALE GENOMIC DNA]</scope>
    <source>
        <strain evidence="2">PocGH01</strain>
    </source>
</reference>
<name>A0A1D3JBK8_PLAOA</name>
<dbReference type="EMBL" id="FLRI01000012">
    <property type="protein sequence ID" value="SBT82977.1"/>
    <property type="molecule type" value="Genomic_DNA"/>
</dbReference>
<accession>A0A1D3JBK8</accession>
<dbReference type="OrthoDB" id="10524770at2759"/>
<dbReference type="Proteomes" id="UP000242942">
    <property type="component" value="Unassembled WGS sequence"/>
</dbReference>